<evidence type="ECO:0000313" key="3">
    <source>
        <dbReference type="Proteomes" id="UP001300383"/>
    </source>
</evidence>
<dbReference type="Pfam" id="PF14344">
    <property type="entry name" value="DUF4397"/>
    <property type="match status" value="1"/>
</dbReference>
<dbReference type="RefSeq" id="WP_283229759.1">
    <property type="nucleotide sequence ID" value="NZ_JASGBQ010000002.1"/>
</dbReference>
<accession>A0AAP4BAG1</accession>
<dbReference type="InterPro" id="IPR025510">
    <property type="entry name" value="DUF4397"/>
</dbReference>
<comment type="caution">
    <text evidence="2">The sequence shown here is derived from an EMBL/GenBank/DDBJ whole genome shotgun (WGS) entry which is preliminary data.</text>
</comment>
<evidence type="ECO:0000259" key="1">
    <source>
        <dbReference type="Pfam" id="PF14344"/>
    </source>
</evidence>
<dbReference type="AlphaFoldDB" id="A0AAP4BAG1"/>
<name>A0AAP4BAG1_9FIRM</name>
<proteinExistence type="predicted"/>
<gene>
    <name evidence="2" type="ORF">QJ036_01975</name>
</gene>
<keyword evidence="3" id="KW-1185">Reference proteome</keyword>
<feature type="domain" description="DUF4397" evidence="1">
    <location>
        <begin position="7"/>
        <end position="120"/>
    </location>
</feature>
<sequence length="206" mass="22962">MNNDSFYVRFFHAASETEALQVSVDDTLFVPDLPYRTVTGYGHVKEGFVTITLSGTRTRRVYLQKTLPFFLPIKYTVAIIQTDNGLDLKQIFDYLCPLFPAAFGCVRAANLAYGTGPIDFFLYGSKLVFADVTFKEVTPFKPFSPGEYGFYLTPGQEEDNPLLSVLADVEAGTMYTMCVINSTWSPEALDVVILDYDAGVPVPEPR</sequence>
<evidence type="ECO:0000313" key="2">
    <source>
        <dbReference type="EMBL" id="MDI9241248.1"/>
    </source>
</evidence>
<dbReference type="Proteomes" id="UP001300383">
    <property type="component" value="Unassembled WGS sequence"/>
</dbReference>
<organism evidence="2 3">
    <name type="scientific">Fusibacillus kribbianus</name>
    <dbReference type="NCBI Taxonomy" id="3044208"/>
    <lineage>
        <taxon>Bacteria</taxon>
        <taxon>Bacillati</taxon>
        <taxon>Bacillota</taxon>
        <taxon>Clostridia</taxon>
        <taxon>Lachnospirales</taxon>
        <taxon>Lachnospiraceae</taxon>
        <taxon>Fusibacillus</taxon>
    </lineage>
</organism>
<dbReference type="EMBL" id="JASGBQ010000002">
    <property type="protein sequence ID" value="MDI9241248.1"/>
    <property type="molecule type" value="Genomic_DNA"/>
</dbReference>
<protein>
    <submittedName>
        <fullName evidence="2">DUF4397 domain-containing protein</fullName>
    </submittedName>
</protein>
<reference evidence="2 3" key="1">
    <citation type="submission" date="2023-05" db="EMBL/GenBank/DDBJ databases">
        <title>[ruminococcus] sp. nov., isolated from a pig farm feces dump.</title>
        <authorList>
            <person name="Chang Y.-H."/>
        </authorList>
    </citation>
    <scope>NUCLEOTIDE SEQUENCE [LARGE SCALE GENOMIC DNA]</scope>
    <source>
        <strain evidence="2 3">YH-rum2234</strain>
    </source>
</reference>